<evidence type="ECO:0000313" key="5">
    <source>
        <dbReference type="EMBL" id="SAL37744.1"/>
    </source>
</evidence>
<dbReference type="PANTHER" id="PTHR43685:SF5">
    <property type="entry name" value="GLYCOSYLTRANSFERASE EPSE-RELATED"/>
    <property type="match status" value="1"/>
</dbReference>
<evidence type="ECO:0000256" key="1">
    <source>
        <dbReference type="ARBA" id="ARBA00006739"/>
    </source>
</evidence>
<evidence type="ECO:0000256" key="3">
    <source>
        <dbReference type="ARBA" id="ARBA00022679"/>
    </source>
</evidence>
<evidence type="ECO:0000259" key="4">
    <source>
        <dbReference type="Pfam" id="PF00535"/>
    </source>
</evidence>
<keyword evidence="3 5" id="KW-0808">Transferase</keyword>
<dbReference type="Gene3D" id="3.90.550.10">
    <property type="entry name" value="Spore Coat Polysaccharide Biosynthesis Protein SpsA, Chain A"/>
    <property type="match status" value="1"/>
</dbReference>
<name>A0A658R0L2_9BURK</name>
<feature type="domain" description="Glycosyltransferase 2-like" evidence="4">
    <location>
        <begin position="21"/>
        <end position="178"/>
    </location>
</feature>
<dbReference type="Proteomes" id="UP000198263">
    <property type="component" value="Unassembled WGS sequence"/>
</dbReference>
<dbReference type="InterPro" id="IPR001173">
    <property type="entry name" value="Glyco_trans_2-like"/>
</dbReference>
<comment type="caution">
    <text evidence="5">The sequence shown here is derived from an EMBL/GenBank/DDBJ whole genome shotgun (WGS) entry which is preliminary data.</text>
</comment>
<gene>
    <name evidence="5" type="ORF">AWB72_03850</name>
</gene>
<dbReference type="PANTHER" id="PTHR43685">
    <property type="entry name" value="GLYCOSYLTRANSFERASE"/>
    <property type="match status" value="1"/>
</dbReference>
<comment type="similarity">
    <text evidence="1">Belongs to the glycosyltransferase 2 family.</text>
</comment>
<proteinExistence type="inferred from homology"/>
<dbReference type="InterPro" id="IPR050834">
    <property type="entry name" value="Glycosyltransf_2"/>
</dbReference>
<reference evidence="5 6" key="1">
    <citation type="submission" date="2016-01" db="EMBL/GenBank/DDBJ databases">
        <authorList>
            <person name="Peeters C."/>
        </authorList>
    </citation>
    <scope>NUCLEOTIDE SEQUENCE [LARGE SCALE GENOMIC DNA]</scope>
    <source>
        <strain evidence="5">LMG 29315</strain>
    </source>
</reference>
<evidence type="ECO:0000256" key="2">
    <source>
        <dbReference type="ARBA" id="ARBA00022676"/>
    </source>
</evidence>
<keyword evidence="6" id="KW-1185">Reference proteome</keyword>
<organism evidence="5 6">
    <name type="scientific">Caballeronia concitans</name>
    <dbReference type="NCBI Taxonomy" id="1777133"/>
    <lineage>
        <taxon>Bacteria</taxon>
        <taxon>Pseudomonadati</taxon>
        <taxon>Pseudomonadota</taxon>
        <taxon>Betaproteobacteria</taxon>
        <taxon>Burkholderiales</taxon>
        <taxon>Burkholderiaceae</taxon>
        <taxon>Caballeronia</taxon>
    </lineage>
</organism>
<dbReference type="EMBL" id="FCNV02000008">
    <property type="protein sequence ID" value="SAL37744.1"/>
    <property type="molecule type" value="Genomic_DNA"/>
</dbReference>
<protein>
    <submittedName>
        <fullName evidence="5">Glycosyl transferase family 2</fullName>
    </submittedName>
</protein>
<dbReference type="CDD" id="cd00761">
    <property type="entry name" value="Glyco_tranf_GTA_type"/>
    <property type="match status" value="1"/>
</dbReference>
<dbReference type="SUPFAM" id="SSF53448">
    <property type="entry name" value="Nucleotide-diphospho-sugar transferases"/>
    <property type="match status" value="1"/>
</dbReference>
<accession>A0A658R0L2</accession>
<keyword evidence="2" id="KW-0328">Glycosyltransferase</keyword>
<evidence type="ECO:0000313" key="6">
    <source>
        <dbReference type="Proteomes" id="UP000198263"/>
    </source>
</evidence>
<sequence>MSVQFEPLTPKTALSSSPLVTVVIPAFNAEPFIGEAIASIQRQTLEDWQLIVVDDGSTDQTLSAARQAAGDDPRIRLIRFDRNEGISAASNAGFDAARGEFIARVDSDDRAVPHRLAAQVAAFRNSDRLAAAGSHASVFGDVPDGVAYCAQGDANIKARLLDGVNTISGGTLMVRRSFVRAHDIRFDETARSAEDIGYLAAVMAAGGELANIDEVLTEHRSHRGSFTNSQTDIAGPWLQTARRRLLALWYPGLDAGDIERIVIPFLQVYPGWTDEVLAIVSSIDRLVTARAVDYGQDVSVVHAIILDRMRKMLGIYQDNKLIDETQIRTIRHFVAPATRDALDQLVV</sequence>
<dbReference type="AlphaFoldDB" id="A0A658R0L2"/>
<dbReference type="GO" id="GO:0016757">
    <property type="term" value="F:glycosyltransferase activity"/>
    <property type="evidence" value="ECO:0007669"/>
    <property type="project" value="UniProtKB-KW"/>
</dbReference>
<dbReference type="InterPro" id="IPR029044">
    <property type="entry name" value="Nucleotide-diphossugar_trans"/>
</dbReference>
<dbReference type="Pfam" id="PF00535">
    <property type="entry name" value="Glycos_transf_2"/>
    <property type="match status" value="1"/>
</dbReference>